<comment type="catalytic activity">
    <reaction evidence="1">
        <text>ATP + protein L-histidine = ADP + protein N-phospho-L-histidine.</text>
        <dbReference type="EC" id="2.7.13.3"/>
    </reaction>
</comment>
<dbReference type="Proteomes" id="UP001519272">
    <property type="component" value="Unassembled WGS sequence"/>
</dbReference>
<evidence type="ECO:0000313" key="17">
    <source>
        <dbReference type="Proteomes" id="UP001519272"/>
    </source>
</evidence>
<dbReference type="PANTHER" id="PTHR45528">
    <property type="entry name" value="SENSOR HISTIDINE KINASE CPXA"/>
    <property type="match status" value="1"/>
</dbReference>
<dbReference type="SUPFAM" id="SSF55874">
    <property type="entry name" value="ATPase domain of HSP90 chaperone/DNA topoisomerase II/histidine kinase"/>
    <property type="match status" value="1"/>
</dbReference>
<keyword evidence="6" id="KW-0808">Transferase</keyword>
<feature type="transmembrane region" description="Helical" evidence="14">
    <location>
        <begin position="250"/>
        <end position="270"/>
    </location>
</feature>
<evidence type="ECO:0000259" key="15">
    <source>
        <dbReference type="PROSITE" id="PS50109"/>
    </source>
</evidence>
<feature type="transmembrane region" description="Helical" evidence="14">
    <location>
        <begin position="436"/>
        <end position="459"/>
    </location>
</feature>
<dbReference type="RefSeq" id="WP_210088721.1">
    <property type="nucleotide sequence ID" value="NZ_JAGGKG010000006.1"/>
</dbReference>
<evidence type="ECO:0000256" key="9">
    <source>
        <dbReference type="ARBA" id="ARBA00022777"/>
    </source>
</evidence>
<evidence type="ECO:0000256" key="8">
    <source>
        <dbReference type="ARBA" id="ARBA00022741"/>
    </source>
</evidence>
<keyword evidence="10" id="KW-0067">ATP-binding</keyword>
<proteinExistence type="predicted"/>
<comment type="subcellular location">
    <subcellularLocation>
        <location evidence="2">Cell membrane</location>
        <topology evidence="2">Multi-pass membrane protein</topology>
    </subcellularLocation>
</comment>
<dbReference type="PROSITE" id="PS50109">
    <property type="entry name" value="HIS_KIN"/>
    <property type="match status" value="1"/>
</dbReference>
<dbReference type="InterPro" id="IPR005467">
    <property type="entry name" value="His_kinase_dom"/>
</dbReference>
<evidence type="ECO:0000256" key="13">
    <source>
        <dbReference type="ARBA" id="ARBA00023136"/>
    </source>
</evidence>
<evidence type="ECO:0000256" key="2">
    <source>
        <dbReference type="ARBA" id="ARBA00004651"/>
    </source>
</evidence>
<keyword evidence="11 14" id="KW-1133">Transmembrane helix</keyword>
<evidence type="ECO:0000256" key="14">
    <source>
        <dbReference type="SAM" id="Phobius"/>
    </source>
</evidence>
<keyword evidence="13 14" id="KW-0472">Membrane</keyword>
<reference evidence="16 17" key="1">
    <citation type="submission" date="2021-03" db="EMBL/GenBank/DDBJ databases">
        <title>Genomic Encyclopedia of Type Strains, Phase IV (KMG-IV): sequencing the most valuable type-strain genomes for metagenomic binning, comparative biology and taxonomic classification.</title>
        <authorList>
            <person name="Goeker M."/>
        </authorList>
    </citation>
    <scope>NUCLEOTIDE SEQUENCE [LARGE SCALE GENOMIC DNA]</scope>
    <source>
        <strain evidence="16 17">DSM 14349</strain>
    </source>
</reference>
<keyword evidence="9 16" id="KW-0418">Kinase</keyword>
<feature type="transmembrane region" description="Helical" evidence="14">
    <location>
        <begin position="20"/>
        <end position="38"/>
    </location>
</feature>
<dbReference type="Pfam" id="PF02518">
    <property type="entry name" value="HATPase_c"/>
    <property type="match status" value="1"/>
</dbReference>
<feature type="transmembrane region" description="Helical" evidence="14">
    <location>
        <begin position="402"/>
        <end position="424"/>
    </location>
</feature>
<evidence type="ECO:0000256" key="12">
    <source>
        <dbReference type="ARBA" id="ARBA00023012"/>
    </source>
</evidence>
<keyword evidence="12" id="KW-0902">Two-component regulatory system</keyword>
<evidence type="ECO:0000256" key="6">
    <source>
        <dbReference type="ARBA" id="ARBA00022679"/>
    </source>
</evidence>
<evidence type="ECO:0000256" key="11">
    <source>
        <dbReference type="ARBA" id="ARBA00022989"/>
    </source>
</evidence>
<evidence type="ECO:0000256" key="10">
    <source>
        <dbReference type="ARBA" id="ARBA00022840"/>
    </source>
</evidence>
<sequence>MAINWKSNKLKSWWNGWWSRWVLLLILAIIMVSLYPLIAKNADQIEQSGIVSIKESLKDDFIENLLKASYVLPVELEGTIAGKRFFADTLYLPKFNGSGVYPINNLIENWQLDFNKNLEQYGLQYYIMRDKDKKSLTNSIENLEHVIGGQILKDKFQFYAVINFDAEGRMNVPFWWLFDKTKKEQLMTMDLNRTLIKPALNKLERFQADNVMKAFQPPKDYTLVFAAKDRDFYMKNTVIIQGQDGSFADAGFDLTLWSAIGCAFMLAFLLPGRKQWVIHHPWLAKIPFEVWVVIISIGTCSYLLLLPWSNFMMHNEILNVQQILHVIGIILLIFLILSMWHVGALCVTQLADLGIAGYLKKRTITGFLILKVKALMLCSWARFKSFLISLSEIDLRERSNKALIKLLLMLYGVLFIGCFIGSFLLLPSQYYSFSRIVANFIVYFGFIIPILFVVLFYILSKRLNQIKSNYNTLLSATEQMADKNLEIMIDQDLGMFNPLKEQLEKIKDGFKIAVAEEVKSQKLRSELITNVSHDLKTPVTAIITYVNLLLDQQGTEEDKQKYVNILNQKSQRLKRLIDDLLELSRTSDYNMVLNRMDVNIVEVIQQVEVELAERIKDSTIQFRFNLPDHKVLLQLDSERTYRIFENLYTNIIKYAAPHSRAYIEVDDKDQEVQVIFKNMSASELEFTAEDAMERFIRGDKARHTEGSGLGLAIVRNLVEMQGGNIQIVLDGDLFKVVITWPKHKNDNTITDDKI</sequence>
<evidence type="ECO:0000256" key="7">
    <source>
        <dbReference type="ARBA" id="ARBA00022692"/>
    </source>
</evidence>
<dbReference type="SMART" id="SM00387">
    <property type="entry name" value="HATPase_c"/>
    <property type="match status" value="1"/>
</dbReference>
<dbReference type="InterPro" id="IPR003661">
    <property type="entry name" value="HisK_dim/P_dom"/>
</dbReference>
<dbReference type="SUPFAM" id="SSF47384">
    <property type="entry name" value="Homodimeric domain of signal transducing histidine kinase"/>
    <property type="match status" value="1"/>
</dbReference>
<dbReference type="Gene3D" id="3.30.565.10">
    <property type="entry name" value="Histidine kinase-like ATPase, C-terminal domain"/>
    <property type="match status" value="1"/>
</dbReference>
<dbReference type="CDD" id="cd00082">
    <property type="entry name" value="HisKA"/>
    <property type="match status" value="1"/>
</dbReference>
<evidence type="ECO:0000256" key="1">
    <source>
        <dbReference type="ARBA" id="ARBA00000085"/>
    </source>
</evidence>
<dbReference type="GO" id="GO:0016301">
    <property type="term" value="F:kinase activity"/>
    <property type="evidence" value="ECO:0007669"/>
    <property type="project" value="UniProtKB-KW"/>
</dbReference>
<organism evidence="16 17">
    <name type="scientific">Paenibacillus turicensis</name>
    <dbReference type="NCBI Taxonomy" id="160487"/>
    <lineage>
        <taxon>Bacteria</taxon>
        <taxon>Bacillati</taxon>
        <taxon>Bacillota</taxon>
        <taxon>Bacilli</taxon>
        <taxon>Bacillales</taxon>
        <taxon>Paenibacillaceae</taxon>
        <taxon>Paenibacillus</taxon>
    </lineage>
</organism>
<dbReference type="InterPro" id="IPR036890">
    <property type="entry name" value="HATPase_C_sf"/>
</dbReference>
<dbReference type="InterPro" id="IPR050398">
    <property type="entry name" value="HssS/ArlS-like"/>
</dbReference>
<evidence type="ECO:0000256" key="5">
    <source>
        <dbReference type="ARBA" id="ARBA00022553"/>
    </source>
</evidence>
<keyword evidence="5" id="KW-0597">Phosphoprotein</keyword>
<name>A0ABS4FR77_9BACL</name>
<dbReference type="EMBL" id="JAGGKG010000006">
    <property type="protein sequence ID" value="MBP1905088.1"/>
    <property type="molecule type" value="Genomic_DNA"/>
</dbReference>
<dbReference type="InterPro" id="IPR036097">
    <property type="entry name" value="HisK_dim/P_sf"/>
</dbReference>
<feature type="domain" description="Histidine kinase" evidence="15">
    <location>
        <begin position="530"/>
        <end position="744"/>
    </location>
</feature>
<dbReference type="EC" id="2.7.13.3" evidence="3"/>
<feature type="transmembrane region" description="Helical" evidence="14">
    <location>
        <begin position="363"/>
        <end position="381"/>
    </location>
</feature>
<keyword evidence="17" id="KW-1185">Reference proteome</keyword>
<dbReference type="PANTHER" id="PTHR45528:SF1">
    <property type="entry name" value="SENSOR HISTIDINE KINASE CPXA"/>
    <property type="match status" value="1"/>
</dbReference>
<protein>
    <recommendedName>
        <fullName evidence="3">histidine kinase</fullName>
        <ecNumber evidence="3">2.7.13.3</ecNumber>
    </recommendedName>
</protein>
<keyword evidence="8" id="KW-0547">Nucleotide-binding</keyword>
<keyword evidence="7 14" id="KW-0812">Transmembrane</keyword>
<dbReference type="Pfam" id="PF00512">
    <property type="entry name" value="HisKA"/>
    <property type="match status" value="1"/>
</dbReference>
<dbReference type="InterPro" id="IPR003594">
    <property type="entry name" value="HATPase_dom"/>
</dbReference>
<feature type="transmembrane region" description="Helical" evidence="14">
    <location>
        <begin position="290"/>
        <end position="311"/>
    </location>
</feature>
<keyword evidence="4" id="KW-1003">Cell membrane</keyword>
<dbReference type="SMART" id="SM00388">
    <property type="entry name" value="HisKA"/>
    <property type="match status" value="1"/>
</dbReference>
<accession>A0ABS4FR77</accession>
<gene>
    <name evidence="16" type="ORF">J2Z32_001713</name>
</gene>
<feature type="transmembrane region" description="Helical" evidence="14">
    <location>
        <begin position="323"/>
        <end position="343"/>
    </location>
</feature>
<evidence type="ECO:0000256" key="4">
    <source>
        <dbReference type="ARBA" id="ARBA00022475"/>
    </source>
</evidence>
<evidence type="ECO:0000256" key="3">
    <source>
        <dbReference type="ARBA" id="ARBA00012438"/>
    </source>
</evidence>
<evidence type="ECO:0000313" key="16">
    <source>
        <dbReference type="EMBL" id="MBP1905088.1"/>
    </source>
</evidence>
<comment type="caution">
    <text evidence="16">The sequence shown here is derived from an EMBL/GenBank/DDBJ whole genome shotgun (WGS) entry which is preliminary data.</text>
</comment>
<dbReference type="Gene3D" id="1.10.287.130">
    <property type="match status" value="1"/>
</dbReference>